<dbReference type="PANTHER" id="PTHR30574:SF1">
    <property type="entry name" value="SULPHUR TRANSPORT DOMAIN-CONTAINING PROTEIN"/>
    <property type="match status" value="1"/>
</dbReference>
<feature type="transmembrane region" description="Helical" evidence="8">
    <location>
        <begin position="142"/>
        <end position="161"/>
    </location>
</feature>
<evidence type="ECO:0000256" key="2">
    <source>
        <dbReference type="ARBA" id="ARBA00022448"/>
    </source>
</evidence>
<dbReference type="OrthoDB" id="10254418at2759"/>
<organism evidence="9 10">
    <name type="scientific">Sporidiobolus salmonicolor</name>
    <name type="common">Yeast-like fungus</name>
    <name type="synonym">Sporobolomyces salmonicolor</name>
    <dbReference type="NCBI Taxonomy" id="5005"/>
    <lineage>
        <taxon>Eukaryota</taxon>
        <taxon>Fungi</taxon>
        <taxon>Dikarya</taxon>
        <taxon>Basidiomycota</taxon>
        <taxon>Pucciniomycotina</taxon>
        <taxon>Microbotryomycetes</taxon>
        <taxon>Sporidiobolales</taxon>
        <taxon>Sporidiobolaceae</taxon>
        <taxon>Sporobolomyces</taxon>
    </lineage>
</organism>
<dbReference type="InterPro" id="IPR046513">
    <property type="entry name" value="DUF6691"/>
</dbReference>
<name>A0A0D6EQ54_SPOSA</name>
<dbReference type="Pfam" id="PF20398">
    <property type="entry name" value="DUF6691"/>
    <property type="match status" value="1"/>
</dbReference>
<keyword evidence="6 8" id="KW-1133">Transmembrane helix</keyword>
<evidence type="ECO:0000313" key="9">
    <source>
        <dbReference type="EMBL" id="CEQ42099.1"/>
    </source>
</evidence>
<dbReference type="Proteomes" id="UP000243876">
    <property type="component" value="Unassembled WGS sequence"/>
</dbReference>
<evidence type="ECO:0000256" key="6">
    <source>
        <dbReference type="ARBA" id="ARBA00022989"/>
    </source>
</evidence>
<feature type="transmembrane region" description="Helical" evidence="8">
    <location>
        <begin position="181"/>
        <end position="200"/>
    </location>
</feature>
<feature type="transmembrane region" description="Helical" evidence="8">
    <location>
        <begin position="300"/>
        <end position="323"/>
    </location>
</feature>
<reference evidence="10" key="1">
    <citation type="submission" date="2015-02" db="EMBL/GenBank/DDBJ databases">
        <authorList>
            <person name="Gon?alves P."/>
        </authorList>
    </citation>
    <scope>NUCLEOTIDE SEQUENCE [LARGE SCALE GENOMIC DNA]</scope>
</reference>
<dbReference type="GO" id="GO:0005886">
    <property type="term" value="C:plasma membrane"/>
    <property type="evidence" value="ECO:0007669"/>
    <property type="project" value="UniProtKB-SubCell"/>
</dbReference>
<feature type="transmembrane region" description="Helical" evidence="8">
    <location>
        <begin position="113"/>
        <end position="135"/>
    </location>
</feature>
<accession>A0A0D6EQ54</accession>
<keyword evidence="7 8" id="KW-0472">Membrane</keyword>
<evidence type="ECO:0000256" key="4">
    <source>
        <dbReference type="ARBA" id="ARBA00022519"/>
    </source>
</evidence>
<feature type="transmembrane region" description="Helical" evidence="8">
    <location>
        <begin position="6"/>
        <end position="24"/>
    </location>
</feature>
<dbReference type="AlphaFoldDB" id="A0A0D6EQ54"/>
<feature type="non-terminal residue" evidence="9">
    <location>
        <position position="1"/>
    </location>
</feature>
<evidence type="ECO:0000256" key="7">
    <source>
        <dbReference type="ARBA" id="ARBA00023136"/>
    </source>
</evidence>
<keyword evidence="10" id="KW-1185">Reference proteome</keyword>
<feature type="transmembrane region" description="Helical" evidence="8">
    <location>
        <begin position="76"/>
        <end position="93"/>
    </location>
</feature>
<evidence type="ECO:0000256" key="8">
    <source>
        <dbReference type="SAM" id="Phobius"/>
    </source>
</evidence>
<dbReference type="PANTHER" id="PTHR30574">
    <property type="entry name" value="INNER MEMBRANE PROTEIN YEDE"/>
    <property type="match status" value="1"/>
</dbReference>
<proteinExistence type="predicted"/>
<keyword evidence="4" id="KW-0997">Cell inner membrane</keyword>
<evidence type="ECO:0000256" key="1">
    <source>
        <dbReference type="ARBA" id="ARBA00004429"/>
    </source>
</evidence>
<gene>
    <name evidence="9" type="primary">SPOSA6832_03860</name>
</gene>
<keyword evidence="3" id="KW-1003">Cell membrane</keyword>
<keyword evidence="2" id="KW-0813">Transport</keyword>
<feature type="transmembrane region" description="Helical" evidence="8">
    <location>
        <begin position="257"/>
        <end position="275"/>
    </location>
</feature>
<protein>
    <submittedName>
        <fullName evidence="9">SPOSA6832_03860-mRNA-1:cds</fullName>
    </submittedName>
</protein>
<keyword evidence="5 8" id="KW-0812">Transmembrane</keyword>
<dbReference type="EMBL" id="CENE01000020">
    <property type="protein sequence ID" value="CEQ42099.1"/>
    <property type="molecule type" value="Genomic_DNA"/>
</dbReference>
<comment type="subcellular location">
    <subcellularLocation>
        <location evidence="1">Cell inner membrane</location>
        <topology evidence="1">Multi-pass membrane protein</topology>
    </subcellularLocation>
</comment>
<evidence type="ECO:0000313" key="10">
    <source>
        <dbReference type="Proteomes" id="UP000243876"/>
    </source>
</evidence>
<feature type="transmembrane region" description="Helical" evidence="8">
    <location>
        <begin position="329"/>
        <end position="350"/>
    </location>
</feature>
<dbReference type="InterPro" id="IPR007272">
    <property type="entry name" value="Sulf_transp_TsuA/YedE"/>
</dbReference>
<sequence>MPFTPVPSLVGGILLSFSTSSLLLEQGRILGCSGVAHSAISSSIARLFSSPSPAHPSSAGPTDDTKSVRSTQERAIGWKWATFLGLLAGGAALRLARASVERLVGAVFFEPPLAVGQVGSLANGCTSGHMLIGLARFSKRSFAATLTFFSCALFTARLVPYPLPPSTPSFASFSPSSITPTILFLFLTPIVASLTAYRLFRSRSLAATVQSFSLGFLFSLGLALTGMLRPSKVLSFFYVPVPFPSSTYYLPPWDPSLAMVALGGLLPNILVWHFIAKRRGTPRREAKWEVPAGGNVDRKLVVGSALFGVGWGLMGICPGPLIAVLGSGMGGSALSLFAVAFAVGGLVSGLF</sequence>
<evidence type="ECO:0000256" key="3">
    <source>
        <dbReference type="ARBA" id="ARBA00022475"/>
    </source>
</evidence>
<feature type="transmembrane region" description="Helical" evidence="8">
    <location>
        <begin position="212"/>
        <end position="237"/>
    </location>
</feature>
<evidence type="ECO:0000256" key="5">
    <source>
        <dbReference type="ARBA" id="ARBA00022692"/>
    </source>
</evidence>